<sequence length="79" mass="8864">MIERGVSLGPTFDLVQTHPHLPTLPSLDTTTRALSSRLNPRTNKSSTKTQLQPRYERRGVYLVTQVGPLILSPQVREIV</sequence>
<reference evidence="2 3" key="1">
    <citation type="submission" date="2022-12" db="EMBL/GenBank/DDBJ databases">
        <title>Chromosome-scale assembly of the Ensete ventricosum genome.</title>
        <authorList>
            <person name="Dussert Y."/>
            <person name="Stocks J."/>
            <person name="Wendawek A."/>
            <person name="Woldeyes F."/>
            <person name="Nichols R.A."/>
            <person name="Borrell J.S."/>
        </authorList>
    </citation>
    <scope>NUCLEOTIDE SEQUENCE [LARGE SCALE GENOMIC DNA]</scope>
    <source>
        <strain evidence="3">cv. Maze</strain>
        <tissue evidence="2">Seeds</tissue>
    </source>
</reference>
<accession>A0AAV8RJT5</accession>
<name>A0AAV8RJT5_ENSVE</name>
<keyword evidence="3" id="KW-1185">Reference proteome</keyword>
<organism evidence="2 3">
    <name type="scientific">Ensete ventricosum</name>
    <name type="common">Abyssinian banana</name>
    <name type="synonym">Musa ensete</name>
    <dbReference type="NCBI Taxonomy" id="4639"/>
    <lineage>
        <taxon>Eukaryota</taxon>
        <taxon>Viridiplantae</taxon>
        <taxon>Streptophyta</taxon>
        <taxon>Embryophyta</taxon>
        <taxon>Tracheophyta</taxon>
        <taxon>Spermatophyta</taxon>
        <taxon>Magnoliopsida</taxon>
        <taxon>Liliopsida</taxon>
        <taxon>Zingiberales</taxon>
        <taxon>Musaceae</taxon>
        <taxon>Ensete</taxon>
    </lineage>
</organism>
<dbReference type="AlphaFoldDB" id="A0AAV8RJT5"/>
<feature type="region of interest" description="Disordered" evidence="1">
    <location>
        <begin position="1"/>
        <end position="29"/>
    </location>
</feature>
<proteinExistence type="predicted"/>
<dbReference type="EMBL" id="JAQQAF010000003">
    <property type="protein sequence ID" value="KAJ8499288.1"/>
    <property type="molecule type" value="Genomic_DNA"/>
</dbReference>
<evidence type="ECO:0000256" key="1">
    <source>
        <dbReference type="SAM" id="MobiDB-lite"/>
    </source>
</evidence>
<comment type="caution">
    <text evidence="2">The sequence shown here is derived from an EMBL/GenBank/DDBJ whole genome shotgun (WGS) entry which is preliminary data.</text>
</comment>
<evidence type="ECO:0000313" key="3">
    <source>
        <dbReference type="Proteomes" id="UP001222027"/>
    </source>
</evidence>
<gene>
    <name evidence="2" type="ORF">OPV22_009840</name>
</gene>
<protein>
    <submittedName>
        <fullName evidence="2">Uncharacterized protein</fullName>
    </submittedName>
</protein>
<dbReference type="Proteomes" id="UP001222027">
    <property type="component" value="Unassembled WGS sequence"/>
</dbReference>
<evidence type="ECO:0000313" key="2">
    <source>
        <dbReference type="EMBL" id="KAJ8499288.1"/>
    </source>
</evidence>